<organism evidence="1 2">
    <name type="scientific">Lactococcus fujiensis JCM 16395</name>
    <dbReference type="NCBI Taxonomy" id="1291764"/>
    <lineage>
        <taxon>Bacteria</taxon>
        <taxon>Bacillati</taxon>
        <taxon>Bacillota</taxon>
        <taxon>Bacilli</taxon>
        <taxon>Lactobacillales</taxon>
        <taxon>Streptococcaceae</taxon>
        <taxon>Lactococcus</taxon>
    </lineage>
</organism>
<accession>A0A2A5RI00</accession>
<evidence type="ECO:0000313" key="2">
    <source>
        <dbReference type="Proteomes" id="UP000218181"/>
    </source>
</evidence>
<sequence>MAVLMAAAAVFLSPFAQKLIETILLVALGGSGGYNFFEFASDYQDYKDLLSESTSAFTQMKNDW</sequence>
<gene>
    <name evidence="1" type="ORF">RT41_GL000935</name>
</gene>
<dbReference type="EMBL" id="JXJU01000027">
    <property type="protein sequence ID" value="PCR98728.1"/>
    <property type="molecule type" value="Genomic_DNA"/>
</dbReference>
<evidence type="ECO:0000313" key="1">
    <source>
        <dbReference type="EMBL" id="PCR98728.1"/>
    </source>
</evidence>
<dbReference type="Proteomes" id="UP000218181">
    <property type="component" value="Unassembled WGS sequence"/>
</dbReference>
<protein>
    <submittedName>
        <fullName evidence="1">Uncharacterized protein</fullName>
    </submittedName>
</protein>
<name>A0A2A5RI00_9LACT</name>
<dbReference type="AlphaFoldDB" id="A0A2A5RI00"/>
<reference evidence="1 2" key="1">
    <citation type="submission" date="2014-12" db="EMBL/GenBank/DDBJ databases">
        <title>Draft genome sequences of 10 type strains of Lactococcus.</title>
        <authorList>
            <person name="Sun Z."/>
            <person name="Zhong Z."/>
            <person name="Liu W."/>
            <person name="Zhang W."/>
            <person name="Zhang H."/>
        </authorList>
    </citation>
    <scope>NUCLEOTIDE SEQUENCE [LARGE SCALE GENOMIC DNA]</scope>
    <source>
        <strain evidence="1 2">JCM 16395</strain>
    </source>
</reference>
<comment type="caution">
    <text evidence="1">The sequence shown here is derived from an EMBL/GenBank/DDBJ whole genome shotgun (WGS) entry which is preliminary data.</text>
</comment>
<proteinExistence type="predicted"/>
<keyword evidence="2" id="KW-1185">Reference proteome</keyword>